<dbReference type="InterPro" id="IPR044940">
    <property type="entry name" value="NOS_dom_2"/>
</dbReference>
<dbReference type="GO" id="GO:0010181">
    <property type="term" value="F:FMN binding"/>
    <property type="evidence" value="ECO:0007669"/>
    <property type="project" value="InterPro"/>
</dbReference>
<keyword evidence="8 18" id="KW-0288">FMN</keyword>
<dbReference type="SMART" id="SM00228">
    <property type="entry name" value="PDZ"/>
    <property type="match status" value="1"/>
</dbReference>
<evidence type="ECO:0000313" key="24">
    <source>
        <dbReference type="EMBL" id="CAB3264406.1"/>
    </source>
</evidence>
<feature type="domain" description="Flavodoxin-like" evidence="22">
    <location>
        <begin position="668"/>
        <end position="855"/>
    </location>
</feature>
<comment type="cofactor">
    <cofactor evidence="18">
        <name>FMN</name>
        <dbReference type="ChEBI" id="CHEBI:58210"/>
    </cofactor>
    <text evidence="18">Binds 1 FMN.</text>
</comment>
<dbReference type="GO" id="GO:0050660">
    <property type="term" value="F:flavin adenine dinucleotide binding"/>
    <property type="evidence" value="ECO:0007669"/>
    <property type="project" value="InterPro"/>
</dbReference>
<dbReference type="EMBL" id="LR788544">
    <property type="protein sequence ID" value="CAB3264406.1"/>
    <property type="molecule type" value="mRNA"/>
</dbReference>
<comment type="similarity">
    <text evidence="5 18">Belongs to the NOS family.</text>
</comment>
<feature type="domain" description="PDZ" evidence="21">
    <location>
        <begin position="15"/>
        <end position="84"/>
    </location>
</feature>
<dbReference type="PIRSF" id="PIRSF000333">
    <property type="entry name" value="NOS"/>
    <property type="match status" value="1"/>
</dbReference>
<evidence type="ECO:0000256" key="19">
    <source>
        <dbReference type="PIRSR" id="PIRSR000333-1"/>
    </source>
</evidence>
<evidence type="ECO:0000256" key="9">
    <source>
        <dbReference type="ARBA" id="ARBA00022723"/>
    </source>
</evidence>
<accession>A0A6F9DN53</accession>
<comment type="cofactor">
    <cofactor evidence="2 18">
        <name>heme b</name>
        <dbReference type="ChEBI" id="CHEBI:60344"/>
    </cofactor>
</comment>
<dbReference type="PROSITE" id="PS50106">
    <property type="entry name" value="PDZ"/>
    <property type="match status" value="1"/>
</dbReference>
<evidence type="ECO:0000256" key="4">
    <source>
        <dbReference type="ARBA" id="ARBA00004552"/>
    </source>
</evidence>
<dbReference type="PROSITE" id="PS51384">
    <property type="entry name" value="FAD_FR"/>
    <property type="match status" value="1"/>
</dbReference>
<dbReference type="PRINTS" id="PR00369">
    <property type="entry name" value="FLAVODOXIN"/>
</dbReference>
<dbReference type="SUPFAM" id="SSF63380">
    <property type="entry name" value="Riboflavin synthase domain-like"/>
    <property type="match status" value="1"/>
</dbReference>
<dbReference type="GO" id="GO:0050661">
    <property type="term" value="F:NADP binding"/>
    <property type="evidence" value="ECO:0007669"/>
    <property type="project" value="InterPro"/>
</dbReference>
<dbReference type="FunFam" id="3.40.50.80:FF:000003">
    <property type="entry name" value="Nitric oxide synthase"/>
    <property type="match status" value="1"/>
</dbReference>
<dbReference type="Gene3D" id="3.90.340.10">
    <property type="entry name" value="Nitric Oxide Synthase, Chain A, domain 1"/>
    <property type="match status" value="1"/>
</dbReference>
<dbReference type="PROSITE" id="PS50902">
    <property type="entry name" value="FLAVODOXIN_LIKE"/>
    <property type="match status" value="1"/>
</dbReference>
<evidence type="ECO:0000259" key="21">
    <source>
        <dbReference type="PROSITE" id="PS50106"/>
    </source>
</evidence>
<dbReference type="InterPro" id="IPR008254">
    <property type="entry name" value="Flavodoxin/NO_synth"/>
</dbReference>
<evidence type="ECO:0000256" key="6">
    <source>
        <dbReference type="ARBA" id="ARBA00022617"/>
    </source>
</evidence>
<dbReference type="InterPro" id="IPR044944">
    <property type="entry name" value="NOS_dom_3"/>
</dbReference>
<dbReference type="Pfam" id="PF00667">
    <property type="entry name" value="FAD_binding_1"/>
    <property type="match status" value="1"/>
</dbReference>
<keyword evidence="10 18" id="KW-0274">FAD</keyword>
<dbReference type="Gene3D" id="3.90.1230.10">
    <property type="entry name" value="Nitric Oxide Synthase, Chain A, domain 3"/>
    <property type="match status" value="1"/>
</dbReference>
<dbReference type="InterPro" id="IPR017927">
    <property type="entry name" value="FAD-bd_FR_type"/>
</dbReference>
<dbReference type="GO" id="GO:0020037">
    <property type="term" value="F:heme binding"/>
    <property type="evidence" value="ECO:0007669"/>
    <property type="project" value="InterPro"/>
</dbReference>
<keyword evidence="14 18" id="KW-0560">Oxidoreductase</keyword>
<feature type="region of interest" description="Disordered" evidence="20">
    <location>
        <begin position="742"/>
        <end position="787"/>
    </location>
</feature>
<dbReference type="InterPro" id="IPR004030">
    <property type="entry name" value="NOS_N"/>
</dbReference>
<dbReference type="Gene3D" id="2.30.42.10">
    <property type="match status" value="1"/>
</dbReference>
<dbReference type="Gene3D" id="6.10.250.410">
    <property type="match status" value="1"/>
</dbReference>
<keyword evidence="13 18" id="KW-0112">Calmodulin-binding</keyword>
<gene>
    <name evidence="24" type="primary">Nos1</name>
</gene>
<keyword evidence="7" id="KW-0285">Flavoprotein</keyword>
<evidence type="ECO:0000256" key="14">
    <source>
        <dbReference type="ARBA" id="ARBA00023002"/>
    </source>
</evidence>
<evidence type="ECO:0000256" key="18">
    <source>
        <dbReference type="PIRNR" id="PIRNR000333"/>
    </source>
</evidence>
<evidence type="ECO:0000256" key="16">
    <source>
        <dbReference type="ARBA" id="ARBA00047419"/>
    </source>
</evidence>
<keyword evidence="12 18" id="KW-0521">NADP</keyword>
<reference evidence="24" key="1">
    <citation type="submission" date="2020-04" db="EMBL/GenBank/DDBJ databases">
        <authorList>
            <person name="Neveu A P."/>
        </authorList>
    </citation>
    <scope>NUCLEOTIDE SEQUENCE</scope>
    <source>
        <tissue evidence="24">Whole embryo</tissue>
    </source>
</reference>
<dbReference type="InterPro" id="IPR036034">
    <property type="entry name" value="PDZ_sf"/>
</dbReference>
<keyword evidence="15 18" id="KW-0408">Iron</keyword>
<protein>
    <recommendedName>
        <fullName evidence="18">Nitric oxide synthase</fullName>
        <ecNumber evidence="18">1.14.13.39</ecNumber>
    </recommendedName>
</protein>
<dbReference type="PRINTS" id="PR00371">
    <property type="entry name" value="FPNCR"/>
</dbReference>
<evidence type="ECO:0000256" key="10">
    <source>
        <dbReference type="ARBA" id="ARBA00022827"/>
    </source>
</evidence>
<dbReference type="InterPro" id="IPR036119">
    <property type="entry name" value="NOS_N_sf"/>
</dbReference>
<dbReference type="InterPro" id="IPR001433">
    <property type="entry name" value="OxRdtase_FAD/NAD-bd"/>
</dbReference>
<dbReference type="InterPro" id="IPR012144">
    <property type="entry name" value="NOS_euk"/>
</dbReference>
<comment type="function">
    <text evidence="18">Produces nitric oxide (NO) which is a messenger molecule with diverse functions.</text>
</comment>
<comment type="catalytic activity">
    <reaction evidence="16">
        <text>2 L-arginine + 3 NADPH + 4 O2 + H(+) = 2 L-citrulline + 2 nitric oxide + 3 NADP(+) + 4 H2O</text>
        <dbReference type="Rhea" id="RHEA:19897"/>
        <dbReference type="ChEBI" id="CHEBI:15377"/>
        <dbReference type="ChEBI" id="CHEBI:15378"/>
        <dbReference type="ChEBI" id="CHEBI:15379"/>
        <dbReference type="ChEBI" id="CHEBI:16480"/>
        <dbReference type="ChEBI" id="CHEBI:32682"/>
        <dbReference type="ChEBI" id="CHEBI:57743"/>
        <dbReference type="ChEBI" id="CHEBI:57783"/>
        <dbReference type="ChEBI" id="CHEBI:58349"/>
        <dbReference type="EC" id="1.14.13.39"/>
    </reaction>
    <physiologicalReaction direction="left-to-right" evidence="16">
        <dbReference type="Rhea" id="RHEA:19898"/>
    </physiologicalReaction>
</comment>
<evidence type="ECO:0000256" key="7">
    <source>
        <dbReference type="ARBA" id="ARBA00022630"/>
    </source>
</evidence>
<dbReference type="GO" id="GO:0042383">
    <property type="term" value="C:sarcolemma"/>
    <property type="evidence" value="ECO:0007669"/>
    <property type="project" value="UniProtKB-SubCell"/>
</dbReference>
<feature type="binding site" description="axial binding residue" evidence="19">
    <location>
        <position position="329"/>
    </location>
    <ligand>
        <name>heme b</name>
        <dbReference type="ChEBI" id="CHEBI:60344"/>
    </ligand>
    <ligandPart>
        <name>Fe</name>
        <dbReference type="ChEBI" id="CHEBI:18248"/>
    </ligandPart>
</feature>
<dbReference type="Gene3D" id="1.20.990.10">
    <property type="entry name" value="NADPH-cytochrome p450 Reductase, Chain A, domain 3"/>
    <property type="match status" value="1"/>
</dbReference>
<dbReference type="GO" id="GO:0006809">
    <property type="term" value="P:nitric oxide biosynthetic process"/>
    <property type="evidence" value="ECO:0007669"/>
    <property type="project" value="InterPro"/>
</dbReference>
<dbReference type="InterPro" id="IPR001709">
    <property type="entry name" value="Flavoprot_Pyr_Nucl_cyt_Rdtase"/>
</dbReference>
<dbReference type="FunFam" id="3.90.440.10:FF:000001">
    <property type="entry name" value="Endothelial nitric oxide synthase"/>
    <property type="match status" value="1"/>
</dbReference>
<dbReference type="InterPro" id="IPR023173">
    <property type="entry name" value="NADPH_Cyt_P450_Rdtase_alpha"/>
</dbReference>
<keyword evidence="9 18" id="KW-0479">Metal-binding</keyword>
<comment type="subcellular location">
    <subcellularLocation>
        <location evidence="3">Cell membrane</location>
        <location evidence="3">Sarcolemma</location>
        <topology evidence="3">Peripheral membrane protein</topology>
    </subcellularLocation>
    <subcellularLocation>
        <location evidence="4">Cell projection</location>
        <location evidence="4">Dendritic spine</location>
    </subcellularLocation>
</comment>
<evidence type="ECO:0000256" key="15">
    <source>
        <dbReference type="ARBA" id="ARBA00023004"/>
    </source>
</evidence>
<evidence type="ECO:0000256" key="5">
    <source>
        <dbReference type="ARBA" id="ARBA00006267"/>
    </source>
</evidence>
<dbReference type="EC" id="1.14.13.39" evidence="18"/>
<evidence type="ECO:0000256" key="1">
    <source>
        <dbReference type="ARBA" id="ARBA00001950"/>
    </source>
</evidence>
<dbReference type="InterPro" id="IPR003097">
    <property type="entry name" value="CysJ-like_FAD-binding"/>
</dbReference>
<dbReference type="Pfam" id="PF00175">
    <property type="entry name" value="NAD_binding_1"/>
    <property type="match status" value="1"/>
</dbReference>
<feature type="domain" description="FAD-binding FR-type" evidence="23">
    <location>
        <begin position="912"/>
        <end position="1160"/>
    </location>
</feature>
<dbReference type="GO" id="GO:0004517">
    <property type="term" value="F:nitric-oxide synthase activity"/>
    <property type="evidence" value="ECO:0007669"/>
    <property type="project" value="UniProtKB-EC"/>
</dbReference>
<comment type="subunit">
    <text evidence="17">Homodimer. Interacts with NOSIP and NOSTRIN. Interacts with HSP90AB1. Forms a complex with ASL, ASS1 and SLC7A1; the complex regulates cell-autonomous L-arginine synthesis and citrulline recycling while channeling extracellular L-arginine to nitric oxide synthesis pathway.</text>
</comment>
<dbReference type="SUPFAM" id="SSF52343">
    <property type="entry name" value="Ferredoxin reductase-like, C-terminal NADP-linked domain"/>
    <property type="match status" value="1"/>
</dbReference>
<dbReference type="SUPFAM" id="SSF50156">
    <property type="entry name" value="PDZ domain-like"/>
    <property type="match status" value="1"/>
</dbReference>
<dbReference type="Gene3D" id="3.90.440.10">
    <property type="entry name" value="Nitric Oxide Synthase,Heme Domain,Chain A domain 2"/>
    <property type="match status" value="1"/>
</dbReference>
<organism evidence="24">
    <name type="scientific">Phallusia mammillata</name>
    <dbReference type="NCBI Taxonomy" id="59560"/>
    <lineage>
        <taxon>Eukaryota</taxon>
        <taxon>Metazoa</taxon>
        <taxon>Chordata</taxon>
        <taxon>Tunicata</taxon>
        <taxon>Ascidiacea</taxon>
        <taxon>Phlebobranchia</taxon>
        <taxon>Ascidiidae</taxon>
        <taxon>Phallusia</taxon>
    </lineage>
</organism>
<evidence type="ECO:0000256" key="3">
    <source>
        <dbReference type="ARBA" id="ARBA00004468"/>
    </source>
</evidence>
<dbReference type="GO" id="GO:0043197">
    <property type="term" value="C:dendritic spine"/>
    <property type="evidence" value="ECO:0007669"/>
    <property type="project" value="UniProtKB-SubCell"/>
</dbReference>
<dbReference type="SUPFAM" id="SSF56512">
    <property type="entry name" value="Nitric oxide (NO) synthase oxygenase domain"/>
    <property type="match status" value="1"/>
</dbReference>
<proteinExistence type="evidence at transcript level"/>
<dbReference type="PANTHER" id="PTHR43410:SF1">
    <property type="entry name" value="NITRIC OXIDE SYNTHASE"/>
    <property type="match status" value="1"/>
</dbReference>
<evidence type="ECO:0000256" key="2">
    <source>
        <dbReference type="ARBA" id="ARBA00001970"/>
    </source>
</evidence>
<dbReference type="Pfam" id="PF00595">
    <property type="entry name" value="PDZ"/>
    <property type="match status" value="1"/>
</dbReference>
<dbReference type="GO" id="GO:0046872">
    <property type="term" value="F:metal ion binding"/>
    <property type="evidence" value="ECO:0007669"/>
    <property type="project" value="UniProtKB-KW"/>
</dbReference>
<name>A0A6F9DN53_9ASCI</name>
<evidence type="ECO:0000256" key="20">
    <source>
        <dbReference type="SAM" id="MobiDB-lite"/>
    </source>
</evidence>
<evidence type="ECO:0000259" key="23">
    <source>
        <dbReference type="PROSITE" id="PS51384"/>
    </source>
</evidence>
<evidence type="ECO:0000256" key="13">
    <source>
        <dbReference type="ARBA" id="ARBA00022860"/>
    </source>
</evidence>
<dbReference type="Gene3D" id="3.40.50.360">
    <property type="match status" value="1"/>
</dbReference>
<evidence type="ECO:0000256" key="11">
    <source>
        <dbReference type="ARBA" id="ARBA00022843"/>
    </source>
</evidence>
<dbReference type="Gene3D" id="2.40.30.10">
    <property type="entry name" value="Translation factors"/>
    <property type="match status" value="1"/>
</dbReference>
<feature type="compositionally biased region" description="Basic and acidic residues" evidence="20">
    <location>
        <begin position="742"/>
        <end position="757"/>
    </location>
</feature>
<evidence type="ECO:0000256" key="12">
    <source>
        <dbReference type="ARBA" id="ARBA00022857"/>
    </source>
</evidence>
<dbReference type="GO" id="GO:1903522">
    <property type="term" value="P:regulation of blood circulation"/>
    <property type="evidence" value="ECO:0007669"/>
    <property type="project" value="UniProtKB-ARBA"/>
</dbReference>
<comment type="cofactor">
    <cofactor evidence="1">
        <name>(6R)-L-erythro-5,6,7,8-tetrahydrobiopterin</name>
        <dbReference type="ChEBI" id="CHEBI:59560"/>
    </cofactor>
</comment>
<dbReference type="Pfam" id="PF00258">
    <property type="entry name" value="Flavodoxin_1"/>
    <property type="match status" value="1"/>
</dbReference>
<dbReference type="PROSITE" id="PS60001">
    <property type="entry name" value="NOS"/>
    <property type="match status" value="1"/>
</dbReference>
<keyword evidence="6 18" id="KW-0349">Heme</keyword>
<dbReference type="InterPro" id="IPR001094">
    <property type="entry name" value="Flavdoxin-like"/>
</dbReference>
<dbReference type="CDD" id="cd00795">
    <property type="entry name" value="NOS_oxygenase_euk"/>
    <property type="match status" value="1"/>
</dbReference>
<dbReference type="InterPro" id="IPR044943">
    <property type="entry name" value="NOS_dom_1"/>
</dbReference>
<dbReference type="Gene3D" id="3.40.50.80">
    <property type="entry name" value="Nucleotide-binding domain of ferredoxin-NADP reductase (FNR) module"/>
    <property type="match status" value="1"/>
</dbReference>
<sequence>MVRESTYNILPNIISVVLVKRKSNGLGFLVKERRTKPCVVVSEIVKGGSAYETGLINVGDAVLSINQVDLTNLPYREALQQLRNVPAGSKAVLLVQGPDGYTTHLQTTFTQNNKPRTVRVTEKTSSAVAGQRTRVPFSADVTKQQPTLGSSREDVVIKRNENMPKKKGIVKPINGVVSPSNQGWSKAPLNEVAEETKMNGKMNGCPVSNASKFTMVKNWETDKVQRDTLFAKACPVNTCAPQQCKGSVMTPSHMLLDPTKDKKTPAEIKVLAESFIEQYYDSMKRGGSPAHKGRLNEVLTSIDKTGTYELTTNELIFGAKTAWRNAPRCVGRIQWNKLQVYDMRHVTTAAEMFEAIVTHIKFATNKGNIRSCITFFPPRTDVSTEFRVWNNQLIRYAGYRQPDGSIIGDPANADFTQILERLGWKGKGGRFDLLPLLLQANGQDPELFELPPDLILEVQLRHPRFEWFKDLEFKWYAVPAVANIGLDIGGVFFPASPFNGWFMGTEIARDLCDLQRYNVLPEVAKKMGLDIRKTSSLWKDVALLEMNISVLYSFQTDNITIMDHHTASESFMKFFTNEMRLRGGCPGDWVWLVPPISGSATPVFHQEIVNYMLNPACLYQPDPWKYYKWKNNEQFGKAKKKINFRELAKSVLLTSTMMTKAMASRIKASIVYGTETGKSYDYAKTLQEMFNHAFDAKLYAMDEFEMWKMEYETLVLVVTSTFGNGDPPGNAETFAESLHKLSNENKNTDGTKPDVPWKRFKSVPTCTPTDRRSSAKRSKLTSRDSFSTERQGPLANVKFSVFGLGSRAYPNFCAFAHAMDSLFGEMEGERLLEIGEGDELSGQEESFQNWAKEVYKTACDTFCVTGDGTDMSQASSSLAVPPYEKSLFRVTVQPYDKDEQEYIDVLAKLHRKKLSPCKIKRRTNLQSKTSSRSTIKVELDSDNSKYLQFKPGDHLGIYPCNDQKLVKELVMRLKDAPEEHTLIQLEFSKKVQNKNGVSGDTWVSDIRLPPCTMWTAFSRFLDITTPPTPKLLRLLADCAVNEKEKEQLELLAEGKSEYEDWKFQKVPNLVEVLEEFQSIQVEPPLLLSQLPLLQCRYYSISSSPAVHPGEIHCTVAVVNYHTQGGKGPLHHGVCSTYLDNADSDEVIPAFIRPAPAFHLPEDESLPCMLVGPGTGIAPFRSFWQQRIHDTTPANKNKRTMALLFGCRHPDQDHLYKEEVEKAKKIGALTSAHTAFSRLPGVPKKYVQDVLRDEISDFVYDCIITKRGHFYVCGDVTMSADVSKALINVIKEKGNMSLKEATTYVERMKTEERYHEDIFGITLRTYEVSESIRKANRSGSINGN</sequence>
<keyword evidence="11" id="KW-0832">Ubl conjugation</keyword>
<dbReference type="InterPro" id="IPR039261">
    <property type="entry name" value="FNR_nucleotide-bd"/>
</dbReference>
<evidence type="ECO:0000256" key="17">
    <source>
        <dbReference type="ARBA" id="ARBA00049679"/>
    </source>
</evidence>
<dbReference type="InterPro" id="IPR029039">
    <property type="entry name" value="Flavoprotein-like_sf"/>
</dbReference>
<dbReference type="PANTHER" id="PTHR43410">
    <property type="entry name" value="NITRIC OXIDE SYNTHASE OXYGENASE"/>
    <property type="match status" value="1"/>
</dbReference>
<dbReference type="SUPFAM" id="SSF52218">
    <property type="entry name" value="Flavoproteins"/>
    <property type="match status" value="1"/>
</dbReference>
<dbReference type="InterPro" id="IPR050607">
    <property type="entry name" value="NOS"/>
</dbReference>
<evidence type="ECO:0000259" key="22">
    <source>
        <dbReference type="PROSITE" id="PS50902"/>
    </source>
</evidence>
<comment type="cofactor">
    <cofactor evidence="18">
        <name>FAD</name>
        <dbReference type="ChEBI" id="CHEBI:57692"/>
    </cofactor>
    <text evidence="18">Binds 1 FAD.</text>
</comment>
<dbReference type="InterPro" id="IPR017938">
    <property type="entry name" value="Riboflavin_synthase-like_b-brl"/>
</dbReference>
<evidence type="ECO:0000256" key="8">
    <source>
        <dbReference type="ARBA" id="ARBA00022643"/>
    </source>
</evidence>
<dbReference type="GO" id="GO:0005516">
    <property type="term" value="F:calmodulin binding"/>
    <property type="evidence" value="ECO:0007669"/>
    <property type="project" value="UniProtKB-KW"/>
</dbReference>
<dbReference type="InterPro" id="IPR001478">
    <property type="entry name" value="PDZ"/>
</dbReference>
<dbReference type="FunFam" id="1.20.990.10:FF:000002">
    <property type="entry name" value="Nitric oxide synthase"/>
    <property type="match status" value="1"/>
</dbReference>
<dbReference type="Pfam" id="PF02898">
    <property type="entry name" value="NO_synthase"/>
    <property type="match status" value="1"/>
</dbReference>